<evidence type="ECO:0000256" key="1">
    <source>
        <dbReference type="ARBA" id="ARBA00004613"/>
    </source>
</evidence>
<dbReference type="EMBL" id="CP023566">
    <property type="protein sequence ID" value="AWZ39648.1"/>
    <property type="molecule type" value="Genomic_DNA"/>
</dbReference>
<evidence type="ECO:0000313" key="9">
    <source>
        <dbReference type="EMBL" id="AWZ39380.1"/>
    </source>
</evidence>
<dbReference type="KEGG" id="lmur:CPS94_10855"/>
<evidence type="ECO:0000256" key="4">
    <source>
        <dbReference type="ARBA" id="ARBA00022529"/>
    </source>
</evidence>
<evidence type="ECO:0000256" key="8">
    <source>
        <dbReference type="SAM" id="SignalP"/>
    </source>
</evidence>
<proteinExistence type="inferred from homology"/>
<keyword evidence="6" id="KW-0078">Bacteriocin</keyword>
<keyword evidence="7" id="KW-1015">Disulfide bond</keyword>
<keyword evidence="11" id="KW-1185">Reference proteome</keyword>
<dbReference type="Gene3D" id="1.20.5.130">
    <property type="match status" value="1"/>
</dbReference>
<keyword evidence="5" id="KW-0044">Antibiotic</keyword>
<sequence>MKKSLITLATTGAFSSASANTNAQAPMSGGGKLTEKYYGNGLYCNQFTCRSDSRQLWNSVFEISRNGWINSLPKLGTGGGGR</sequence>
<dbReference type="GO" id="GO:0005576">
    <property type="term" value="C:extracellular region"/>
    <property type="evidence" value="ECO:0007669"/>
    <property type="project" value="UniProtKB-SubCell"/>
</dbReference>
<evidence type="ECO:0000313" key="10">
    <source>
        <dbReference type="EMBL" id="AWZ39648.1"/>
    </source>
</evidence>
<dbReference type="Proteomes" id="UP000250153">
    <property type="component" value="Chromosome"/>
</dbReference>
<evidence type="ECO:0000256" key="2">
    <source>
        <dbReference type="ARBA" id="ARBA00007999"/>
    </source>
</evidence>
<feature type="chain" id="PRO_5042179361" evidence="8">
    <location>
        <begin position="20"/>
        <end position="82"/>
    </location>
</feature>
<dbReference type="GeneID" id="48467654"/>
<keyword evidence="4" id="KW-0929">Antimicrobial</keyword>
<keyword evidence="3" id="KW-0964">Secreted</keyword>
<dbReference type="EMBL" id="CP023565">
    <property type="protein sequence ID" value="AWZ39380.1"/>
    <property type="molecule type" value="Genomic_DNA"/>
</dbReference>
<comment type="subcellular location">
    <subcellularLocation>
        <location evidence="1">Secreted</location>
    </subcellularLocation>
</comment>
<reference evidence="11 12" key="1">
    <citation type="submission" date="2017-09" db="EMBL/GenBank/DDBJ databases">
        <title>Predominant Lactobacillus spp. isolated from feces of mice subjected to short-term calorie restriction.</title>
        <authorList>
            <person name="Zhang C."/>
            <person name="Zhao L."/>
            <person name="Pan F."/>
        </authorList>
    </citation>
    <scope>NUCLEOTIDE SEQUENCE [LARGE SCALE GENOMIC DNA]</scope>
    <source>
        <strain evidence="10 11">CR141</strain>
        <strain evidence="9 12">CR147</strain>
    </source>
</reference>
<dbReference type="InterPro" id="IPR023388">
    <property type="entry name" value="Bacteriocin_IIa_dom_sf"/>
</dbReference>
<organism evidence="9 12">
    <name type="scientific">Ligilactobacillus murinus</name>
    <dbReference type="NCBI Taxonomy" id="1622"/>
    <lineage>
        <taxon>Bacteria</taxon>
        <taxon>Bacillati</taxon>
        <taxon>Bacillota</taxon>
        <taxon>Bacilli</taxon>
        <taxon>Lactobacillales</taxon>
        <taxon>Lactobacillaceae</taxon>
        <taxon>Ligilactobacillus</taxon>
    </lineage>
</organism>
<comment type="similarity">
    <text evidence="2">Belongs to the bacteriocin class IIA/YGNGV family.</text>
</comment>
<evidence type="ECO:0000256" key="7">
    <source>
        <dbReference type="ARBA" id="ARBA00023157"/>
    </source>
</evidence>
<evidence type="ECO:0000313" key="11">
    <source>
        <dbReference type="Proteomes" id="UP000250143"/>
    </source>
</evidence>
<keyword evidence="8" id="KW-0732">Signal</keyword>
<protein>
    <submittedName>
        <fullName evidence="9">Uncharacterized protein</fullName>
    </submittedName>
</protein>
<evidence type="ECO:0000313" key="12">
    <source>
        <dbReference type="Proteomes" id="UP000250153"/>
    </source>
</evidence>
<dbReference type="RefSeq" id="WP_112193273.1">
    <property type="nucleotide sequence ID" value="NZ_CP023565.1"/>
</dbReference>
<accession>A0AAD0PC64</accession>
<dbReference type="PROSITE" id="PS60030">
    <property type="entry name" value="BACTERIOCIN_IIA"/>
    <property type="match status" value="1"/>
</dbReference>
<dbReference type="GO" id="GO:0031640">
    <property type="term" value="P:killing of cells of another organism"/>
    <property type="evidence" value="ECO:0007669"/>
    <property type="project" value="UniProtKB-KW"/>
</dbReference>
<name>A0AAD0PC64_9LACO</name>
<dbReference type="GO" id="GO:0042742">
    <property type="term" value="P:defense response to bacterium"/>
    <property type="evidence" value="ECO:0007669"/>
    <property type="project" value="UniProtKB-KW"/>
</dbReference>
<evidence type="ECO:0000256" key="5">
    <source>
        <dbReference type="ARBA" id="ARBA00023022"/>
    </source>
</evidence>
<dbReference type="InterPro" id="IPR023384">
    <property type="entry name" value="Bacteriocin_IIa_CS"/>
</dbReference>
<dbReference type="InterPro" id="IPR002633">
    <property type="entry name" value="Bacteriocin_IIa"/>
</dbReference>
<evidence type="ECO:0000256" key="6">
    <source>
        <dbReference type="ARBA" id="ARBA00023048"/>
    </source>
</evidence>
<dbReference type="Pfam" id="PF01721">
    <property type="entry name" value="Bacteriocin_II"/>
    <property type="match status" value="1"/>
</dbReference>
<gene>
    <name evidence="10" type="ORF">CPQ89_00660</name>
    <name evidence="9" type="ORF">CPS94_10855</name>
</gene>
<feature type="signal peptide" evidence="8">
    <location>
        <begin position="1"/>
        <end position="19"/>
    </location>
</feature>
<dbReference type="Proteomes" id="UP000250143">
    <property type="component" value="Chromosome"/>
</dbReference>
<dbReference type="AlphaFoldDB" id="A0AAD0PC64"/>
<evidence type="ECO:0000256" key="3">
    <source>
        <dbReference type="ARBA" id="ARBA00022525"/>
    </source>
</evidence>